<feature type="compositionally biased region" description="Basic and acidic residues" evidence="16">
    <location>
        <begin position="490"/>
        <end position="501"/>
    </location>
</feature>
<evidence type="ECO:0000256" key="10">
    <source>
        <dbReference type="ARBA" id="ARBA00023004"/>
    </source>
</evidence>
<dbReference type="FunFam" id="4.10.372.10:FF:000001">
    <property type="entry name" value="Lipoxygenase"/>
    <property type="match status" value="1"/>
</dbReference>
<evidence type="ECO:0000256" key="7">
    <source>
        <dbReference type="ARBA" id="ARBA00022832"/>
    </source>
</evidence>
<dbReference type="GO" id="GO:0031408">
    <property type="term" value="P:oxylipin biosynthetic process"/>
    <property type="evidence" value="ECO:0007669"/>
    <property type="project" value="UniProtKB-UniRule"/>
</dbReference>
<evidence type="ECO:0000256" key="9">
    <source>
        <dbReference type="ARBA" id="ARBA00023002"/>
    </source>
</evidence>
<accession>A0A9J6APQ8</accession>
<comment type="function">
    <text evidence="15">Plant lipoxygenase may be involved in a number of diverse aspects of plant physiology including growth and development, pest resistance, and senescence or responses to wounding.</text>
</comment>
<keyword evidence="10 14" id="KW-0408">Iron</keyword>
<keyword evidence="20" id="KW-1185">Reference proteome</keyword>
<gene>
    <name evidence="19" type="ORF">H5410_011364</name>
</gene>
<dbReference type="Pfam" id="PF00305">
    <property type="entry name" value="Lipoxygenase"/>
    <property type="match status" value="3"/>
</dbReference>
<evidence type="ECO:0000313" key="20">
    <source>
        <dbReference type="Proteomes" id="UP000824120"/>
    </source>
</evidence>
<keyword evidence="4 15" id="KW-0444">Lipid biosynthesis</keyword>
<dbReference type="InterPro" id="IPR013819">
    <property type="entry name" value="LipOase_C"/>
</dbReference>
<dbReference type="InterPro" id="IPR036392">
    <property type="entry name" value="PLAT/LH2_dom_sf"/>
</dbReference>
<comment type="cofactor">
    <cofactor evidence="1 14">
        <name>Fe cation</name>
        <dbReference type="ChEBI" id="CHEBI:24875"/>
    </cofactor>
</comment>
<dbReference type="Gene3D" id="1.20.245.10">
    <property type="entry name" value="Lipoxygenase-1, Domain 5"/>
    <property type="match status" value="2"/>
</dbReference>
<name>A0A9J6APQ8_SOLCO</name>
<dbReference type="SMART" id="SM00308">
    <property type="entry name" value="LH2"/>
    <property type="match status" value="1"/>
</dbReference>
<dbReference type="Gene3D" id="4.10.375.10">
    <property type="entry name" value="Lipoxygenase-1, Domain 2"/>
    <property type="match status" value="1"/>
</dbReference>
<feature type="domain" description="Lipoxygenase" evidence="18">
    <location>
        <begin position="1"/>
        <end position="329"/>
    </location>
</feature>
<keyword evidence="5 14" id="KW-0479">Metal-binding</keyword>
<evidence type="ECO:0000259" key="17">
    <source>
        <dbReference type="PROSITE" id="PS50095"/>
    </source>
</evidence>
<dbReference type="CDD" id="cd01751">
    <property type="entry name" value="PLAT_LH2"/>
    <property type="match status" value="1"/>
</dbReference>
<dbReference type="PROSITE" id="PS00711">
    <property type="entry name" value="LIPOXYGENASE_1"/>
    <property type="match status" value="1"/>
</dbReference>
<dbReference type="InterPro" id="IPR036226">
    <property type="entry name" value="LipOase_C_sf"/>
</dbReference>
<dbReference type="EMBL" id="JACXVP010000002">
    <property type="protein sequence ID" value="KAG5626146.1"/>
    <property type="molecule type" value="Genomic_DNA"/>
</dbReference>
<comment type="caution">
    <text evidence="13">Lacks conserved residue(s) required for the propagation of feature annotation.</text>
</comment>
<keyword evidence="12 15" id="KW-0275">Fatty acid biosynthesis</keyword>
<dbReference type="InterPro" id="IPR027433">
    <property type="entry name" value="Lipoxygenase_dom_3"/>
</dbReference>
<comment type="pathway">
    <text evidence="15">Lipid metabolism; oxylipin biosynthesis.</text>
</comment>
<feature type="domain" description="Lipoxygenase" evidence="18">
    <location>
        <begin position="418"/>
        <end position="954"/>
    </location>
</feature>
<sequence>MNGDHKKWKNRQLSVLHPIHKLLQPHFHDTMNINALARQTLINGDGFIEKFLFPAKYSMEMSSVAYKDWVFPEQAFPADLIKRGMAVEDSISPFGIHLLIQDYPYAVDGLKIWSTIKIWVTEYCNFYYKSDNTVQKDNELQAWWKEIREEGHGDKKDEPWWPKMQTLQELIDSCTIIIWIASALHAAVNFGNYSYGGYLVNRPSLSRKFIPEPGSAEYEELKINPDKNDSPEWTKDQEPLLAFERFGKKLSDIENQIIQMNGDHKKWKNRKKVKGKVVLMKKNVLDFTDIKAAVVDEVVELLGEKVSFQLISSSVFDDPENGSEGKCSNPAYLENWLTNITPIIAGESTFSVTFDWDLNEFGVPGAFIIKNFHLNEFFLKSLTLEHVPNHGKIHFVCNSWVYPAFRYNSDRIFFANQAYLPSETPEPLRKYRENELVTLRGDGTGKLEEWDRVYDYAYYNDLGDPDKGEEYARPVLGGSSEYPYPRRGRTGREPTKTDPNSESRIPLFMSLDVYVPRDERFGHLKMSDFLTFYLKSIVQSLLPAFKALFDNTPNEFDSFEDVLKLYEGGIKFPQGPLLKDINDSIPLEILKDIFHSDGEGLFKFPTPQVIQEDKTAWRTDEEFGREMLAGINPILITRLQEFPPKSNLDPNIYGNQNSTITREQIEDKLDGLTVDEAIKANMLFILNHHDIVMPYLRRINTTTNTETYASRTLLFLQVNGTLKPLAIELSLPHPDGDQFGTVSKVYTPSDQGVEGSIWQLAKAYAVVNDSGIHELISHWLNTHAVIEPFVIATNRQLSVLHPIHKLLLPHFRDTMNINALGRHQLINSAGTVELTFFTAKYSMEMSAVVYKDWIFPEQALPADLIQRGVAVEDSSSPHGIRLLIQDYPYAVDGLKIWSAIKSWVTEYCNFYYKSDDTVQKDSELQAWWKELREEGMVTRKMSLGGLKCKLDKSS</sequence>
<reference evidence="19 20" key="1">
    <citation type="submission" date="2020-09" db="EMBL/GenBank/DDBJ databases">
        <title>De no assembly of potato wild relative species, Solanum commersonii.</title>
        <authorList>
            <person name="Cho K."/>
        </authorList>
    </citation>
    <scope>NUCLEOTIDE SEQUENCE [LARGE SCALE GENOMIC DNA]</scope>
    <source>
        <strain evidence="19">LZ3.2</strain>
        <tissue evidence="19">Leaf</tissue>
    </source>
</reference>
<comment type="subunit">
    <text evidence="3">Monomer.</text>
</comment>
<organism evidence="19 20">
    <name type="scientific">Solanum commersonii</name>
    <name type="common">Commerson's wild potato</name>
    <name type="synonym">Commerson's nightshade</name>
    <dbReference type="NCBI Taxonomy" id="4109"/>
    <lineage>
        <taxon>Eukaryota</taxon>
        <taxon>Viridiplantae</taxon>
        <taxon>Streptophyta</taxon>
        <taxon>Embryophyta</taxon>
        <taxon>Tracheophyta</taxon>
        <taxon>Spermatophyta</taxon>
        <taxon>Magnoliopsida</taxon>
        <taxon>eudicotyledons</taxon>
        <taxon>Gunneridae</taxon>
        <taxon>Pentapetalae</taxon>
        <taxon>asterids</taxon>
        <taxon>lamiids</taxon>
        <taxon>Solanales</taxon>
        <taxon>Solanaceae</taxon>
        <taxon>Solanoideae</taxon>
        <taxon>Solaneae</taxon>
        <taxon>Solanum</taxon>
    </lineage>
</organism>
<protein>
    <recommendedName>
        <fullName evidence="15">Lipoxygenase</fullName>
        <ecNumber evidence="15">1.13.11.-</ecNumber>
    </recommendedName>
</protein>
<dbReference type="InterPro" id="IPR020834">
    <property type="entry name" value="LipOase_CS"/>
</dbReference>
<comment type="caution">
    <text evidence="19">The sequence shown here is derived from an EMBL/GenBank/DDBJ whole genome shotgun (WGS) entry which is preliminary data.</text>
</comment>
<evidence type="ECO:0000256" key="11">
    <source>
        <dbReference type="ARBA" id="ARBA00023098"/>
    </source>
</evidence>
<dbReference type="InterPro" id="IPR000907">
    <property type="entry name" value="LipOase"/>
</dbReference>
<dbReference type="GO" id="GO:0034440">
    <property type="term" value="P:lipid oxidation"/>
    <property type="evidence" value="ECO:0007669"/>
    <property type="project" value="InterPro"/>
</dbReference>
<dbReference type="PRINTS" id="PR00468">
    <property type="entry name" value="PLTLPOXGNASE"/>
</dbReference>
<evidence type="ECO:0000256" key="12">
    <source>
        <dbReference type="ARBA" id="ARBA00023160"/>
    </source>
</evidence>
<dbReference type="Gene3D" id="4.10.372.10">
    <property type="entry name" value="Lipoxygenase-1, Domain 3"/>
    <property type="match status" value="1"/>
</dbReference>
<evidence type="ECO:0000256" key="13">
    <source>
        <dbReference type="PROSITE-ProRule" id="PRU00152"/>
    </source>
</evidence>
<dbReference type="FunFam" id="4.10.375.10:FF:000001">
    <property type="entry name" value="Lipoxygenase"/>
    <property type="match status" value="1"/>
</dbReference>
<dbReference type="PANTHER" id="PTHR11771">
    <property type="entry name" value="LIPOXYGENASE"/>
    <property type="match status" value="1"/>
</dbReference>
<dbReference type="Pfam" id="PF01477">
    <property type="entry name" value="PLAT"/>
    <property type="match status" value="1"/>
</dbReference>
<dbReference type="AlphaFoldDB" id="A0A9J6APQ8"/>
<evidence type="ECO:0000256" key="15">
    <source>
        <dbReference type="RuleBase" id="RU003975"/>
    </source>
</evidence>
<evidence type="ECO:0000256" key="5">
    <source>
        <dbReference type="ARBA" id="ARBA00022723"/>
    </source>
</evidence>
<dbReference type="Gene3D" id="2.60.60.20">
    <property type="entry name" value="PLAT/LH2 domain"/>
    <property type="match status" value="1"/>
</dbReference>
<keyword evidence="11" id="KW-0443">Lipid metabolism</keyword>
<keyword evidence="6 15" id="KW-0925">Oxylipin biosynthesis</keyword>
<comment type="similarity">
    <text evidence="2 14">Belongs to the lipoxygenase family.</text>
</comment>
<evidence type="ECO:0000256" key="2">
    <source>
        <dbReference type="ARBA" id="ARBA00009419"/>
    </source>
</evidence>
<keyword evidence="7" id="KW-0276">Fatty acid metabolism</keyword>
<evidence type="ECO:0000256" key="6">
    <source>
        <dbReference type="ARBA" id="ARBA00022767"/>
    </source>
</evidence>
<evidence type="ECO:0000259" key="18">
    <source>
        <dbReference type="PROSITE" id="PS51393"/>
    </source>
</evidence>
<keyword evidence="9 14" id="KW-0560">Oxidoreductase</keyword>
<dbReference type="SUPFAM" id="SSF48484">
    <property type="entry name" value="Lipoxigenase"/>
    <property type="match status" value="2"/>
</dbReference>
<evidence type="ECO:0000256" key="4">
    <source>
        <dbReference type="ARBA" id="ARBA00022516"/>
    </source>
</evidence>
<dbReference type="GO" id="GO:0006633">
    <property type="term" value="P:fatty acid biosynthetic process"/>
    <property type="evidence" value="ECO:0007669"/>
    <property type="project" value="UniProtKB-KW"/>
</dbReference>
<dbReference type="FunFam" id="3.10.450.60:FF:000002">
    <property type="entry name" value="Lipoxygenase"/>
    <property type="match status" value="1"/>
</dbReference>
<dbReference type="InterPro" id="IPR001024">
    <property type="entry name" value="PLAT/LH2_dom"/>
</dbReference>
<dbReference type="Proteomes" id="UP000824120">
    <property type="component" value="Chromosome 2"/>
</dbReference>
<feature type="domain" description="PLAT" evidence="17">
    <location>
        <begin position="286"/>
        <end position="415"/>
    </location>
</feature>
<evidence type="ECO:0000256" key="3">
    <source>
        <dbReference type="ARBA" id="ARBA00011245"/>
    </source>
</evidence>
<dbReference type="PROSITE" id="PS50095">
    <property type="entry name" value="PLAT"/>
    <property type="match status" value="1"/>
</dbReference>
<dbReference type="InterPro" id="IPR042057">
    <property type="entry name" value="Lipoxy_PLAT/LH2"/>
</dbReference>
<dbReference type="InterPro" id="IPR001246">
    <property type="entry name" value="LipOase_plant"/>
</dbReference>
<dbReference type="EC" id="1.13.11.-" evidence="15"/>
<evidence type="ECO:0000256" key="8">
    <source>
        <dbReference type="ARBA" id="ARBA00022964"/>
    </source>
</evidence>
<dbReference type="SUPFAM" id="SSF49723">
    <property type="entry name" value="Lipase/lipooxygenase domain (PLAT/LH2 domain)"/>
    <property type="match status" value="1"/>
</dbReference>
<dbReference type="PRINTS" id="PR00087">
    <property type="entry name" value="LIPOXYGENASE"/>
</dbReference>
<dbReference type="GO" id="GO:0046872">
    <property type="term" value="F:metal ion binding"/>
    <property type="evidence" value="ECO:0007669"/>
    <property type="project" value="UniProtKB-UniRule"/>
</dbReference>
<evidence type="ECO:0000256" key="16">
    <source>
        <dbReference type="SAM" id="MobiDB-lite"/>
    </source>
</evidence>
<keyword evidence="8 14" id="KW-0223">Dioxygenase</keyword>
<dbReference type="PROSITE" id="PS00081">
    <property type="entry name" value="LIPOXYGENASE_2"/>
    <property type="match status" value="2"/>
</dbReference>
<feature type="region of interest" description="Disordered" evidence="16">
    <location>
        <begin position="474"/>
        <end position="501"/>
    </location>
</feature>
<dbReference type="OrthoDB" id="407298at2759"/>
<dbReference type="InterPro" id="IPR020833">
    <property type="entry name" value="LipOase_Fe_BS"/>
</dbReference>
<evidence type="ECO:0000313" key="19">
    <source>
        <dbReference type="EMBL" id="KAG5626146.1"/>
    </source>
</evidence>
<proteinExistence type="inferred from homology"/>
<dbReference type="Gene3D" id="3.10.450.60">
    <property type="match status" value="1"/>
</dbReference>
<evidence type="ECO:0000256" key="1">
    <source>
        <dbReference type="ARBA" id="ARBA00001962"/>
    </source>
</evidence>
<evidence type="ECO:0000256" key="14">
    <source>
        <dbReference type="RuleBase" id="RU003974"/>
    </source>
</evidence>
<dbReference type="GO" id="GO:0016165">
    <property type="term" value="F:linoleate 13S-lipoxygenase activity"/>
    <property type="evidence" value="ECO:0007669"/>
    <property type="project" value="UniProtKB-ARBA"/>
</dbReference>
<dbReference type="PROSITE" id="PS51393">
    <property type="entry name" value="LIPOXYGENASE_3"/>
    <property type="match status" value="2"/>
</dbReference>